<accession>X1CHJ9</accession>
<dbReference type="Pfam" id="PF05635">
    <property type="entry name" value="23S_rRNA_IVP"/>
    <property type="match status" value="1"/>
</dbReference>
<proteinExistence type="predicted"/>
<dbReference type="NCBIfam" id="TIGR02436">
    <property type="entry name" value="four helix bundle protein"/>
    <property type="match status" value="1"/>
</dbReference>
<gene>
    <name evidence="1" type="ORF">S01H4_28259</name>
</gene>
<protein>
    <recommendedName>
        <fullName evidence="2">Four helix bundle protein</fullName>
    </recommendedName>
</protein>
<sequence length="104" mass="12417">MTINNLPKYELYEEGSQIRRSSKSVKSTLVEGYGRRQYKQDFVKFLIYSLASNDETIDHLENLYRTKSLKEVQIYEDLHKRLITLGKKLNLFLQSVEKYHRSIK</sequence>
<dbReference type="AlphaFoldDB" id="X1CHJ9"/>
<evidence type="ECO:0008006" key="2">
    <source>
        <dbReference type="Google" id="ProtNLM"/>
    </source>
</evidence>
<dbReference type="EMBL" id="BART01014004">
    <property type="protein sequence ID" value="GAG83711.1"/>
    <property type="molecule type" value="Genomic_DNA"/>
</dbReference>
<dbReference type="SUPFAM" id="SSF158446">
    <property type="entry name" value="IVS-encoded protein-like"/>
    <property type="match status" value="1"/>
</dbReference>
<organism evidence="1">
    <name type="scientific">marine sediment metagenome</name>
    <dbReference type="NCBI Taxonomy" id="412755"/>
    <lineage>
        <taxon>unclassified sequences</taxon>
        <taxon>metagenomes</taxon>
        <taxon>ecological metagenomes</taxon>
    </lineage>
</organism>
<reference evidence="1" key="1">
    <citation type="journal article" date="2014" name="Front. Microbiol.">
        <title>High frequency of phylogenetically diverse reductive dehalogenase-homologous genes in deep subseafloor sedimentary metagenomes.</title>
        <authorList>
            <person name="Kawai M."/>
            <person name="Futagami T."/>
            <person name="Toyoda A."/>
            <person name="Takaki Y."/>
            <person name="Nishi S."/>
            <person name="Hori S."/>
            <person name="Arai W."/>
            <person name="Tsubouchi T."/>
            <person name="Morono Y."/>
            <person name="Uchiyama I."/>
            <person name="Ito T."/>
            <person name="Fujiyama A."/>
            <person name="Inagaki F."/>
            <person name="Takami H."/>
        </authorList>
    </citation>
    <scope>NUCLEOTIDE SEQUENCE</scope>
    <source>
        <strain evidence="1">Expedition CK06-06</strain>
    </source>
</reference>
<dbReference type="InterPro" id="IPR012657">
    <property type="entry name" value="23S_rRNA-intervening_sequence"/>
</dbReference>
<evidence type="ECO:0000313" key="1">
    <source>
        <dbReference type="EMBL" id="GAG83711.1"/>
    </source>
</evidence>
<name>X1CHJ9_9ZZZZ</name>
<comment type="caution">
    <text evidence="1">The sequence shown here is derived from an EMBL/GenBank/DDBJ whole genome shotgun (WGS) entry which is preliminary data.</text>
</comment>
<dbReference type="InterPro" id="IPR036583">
    <property type="entry name" value="23S_rRNA_IVS_sf"/>
</dbReference>
<dbReference type="Gene3D" id="1.20.1440.60">
    <property type="entry name" value="23S rRNA-intervening sequence"/>
    <property type="match status" value="1"/>
</dbReference>